<evidence type="ECO:0000313" key="1">
    <source>
        <dbReference type="EMBL" id="XBM04145.1"/>
    </source>
</evidence>
<dbReference type="Pfam" id="PF15600">
    <property type="entry name" value="Imm64"/>
    <property type="match status" value="1"/>
</dbReference>
<dbReference type="InterPro" id="IPR028951">
    <property type="entry name" value="Imm64"/>
</dbReference>
<gene>
    <name evidence="1" type="ORF">ABG082_18770</name>
</gene>
<dbReference type="AlphaFoldDB" id="A0AAU7FH80"/>
<protein>
    <submittedName>
        <fullName evidence="1">Imm64 family immunity protein</fullName>
    </submittedName>
</protein>
<name>A0AAU7FH80_9BACI</name>
<organism evidence="1">
    <name type="scientific">Bacillus sp. BS1807G30</name>
    <dbReference type="NCBI Taxonomy" id="3153756"/>
    <lineage>
        <taxon>Bacteria</taxon>
        <taxon>Bacillati</taxon>
        <taxon>Bacillota</taxon>
        <taxon>Bacilli</taxon>
        <taxon>Bacillales</taxon>
        <taxon>Bacillaceae</taxon>
        <taxon>Bacillus</taxon>
    </lineage>
</organism>
<reference evidence="1" key="1">
    <citation type="submission" date="2024-05" db="EMBL/GenBank/DDBJ databases">
        <authorList>
            <person name="Liu Z."/>
        </authorList>
    </citation>
    <scope>NUCLEOTIDE SEQUENCE</scope>
    <source>
        <strain evidence="1">BS1807G30</strain>
    </source>
</reference>
<dbReference type="RefSeq" id="WP_317328367.1">
    <property type="nucleotide sequence ID" value="NZ_CP157353.1"/>
</dbReference>
<dbReference type="EMBL" id="CP157353">
    <property type="protein sequence ID" value="XBM04145.1"/>
    <property type="molecule type" value="Genomic_DNA"/>
</dbReference>
<accession>A0AAU7FH80</accession>
<sequence>MGIGGSVNVGVVFRENDHIQIFQSFVNSLKKRDVSFKKVKYSIDADGENWIEQSISKNIIEDSYLSGHYTEFEVLNLLNSSKPVRLTIHIEDGYFGFLLDFNWEEVASQEVFNLQNQILQFLIELYQDISYHHAFIGHEIEVDVHPDDFEDFIGEADYPVGIIGKIDKLAIYYGSVGMDGLSAQKKRTELVHL</sequence>
<proteinExistence type="predicted"/>